<sequence length="201" mass="21598">MNNPLTPENAVMIFFDDQTGLMLATGSIETQALQQNIAALARVAHIFHLPVVLTTSAATNPQGPGPLIPELREAFPDLPPIDRTTIGAWEDPRITDAIRQTGRKKLLLSGIATDAGIAMTALSAKEAGYEVYVVTDASATWSAQAETAALLRLTQAGVILMSWVAVAAELQMDWSRPTSDALAQLLSTHITRWSYLAAHHS</sequence>
<feature type="domain" description="Isochorismatase-like" evidence="1">
    <location>
        <begin position="12"/>
        <end position="163"/>
    </location>
</feature>
<name>A0A4P6JMU4_KTERU</name>
<dbReference type="InterPro" id="IPR053152">
    <property type="entry name" value="Hydrolase_YcaC-like"/>
</dbReference>
<dbReference type="PANTHER" id="PTHR43559">
    <property type="entry name" value="HYDROLASE YCAC-RELATED"/>
    <property type="match status" value="1"/>
</dbReference>
<gene>
    <name evidence="2" type="ORF">EPA93_08360</name>
</gene>
<evidence type="ECO:0000313" key="2">
    <source>
        <dbReference type="EMBL" id="QBD76016.1"/>
    </source>
</evidence>
<dbReference type="Gene3D" id="3.40.50.850">
    <property type="entry name" value="Isochorismatase-like"/>
    <property type="match status" value="1"/>
</dbReference>
<dbReference type="SUPFAM" id="SSF52499">
    <property type="entry name" value="Isochorismatase-like hydrolases"/>
    <property type="match status" value="1"/>
</dbReference>
<accession>A0A4P6JMU4</accession>
<dbReference type="PANTHER" id="PTHR43559:SF1">
    <property type="entry name" value="HYDROLASE"/>
    <property type="match status" value="1"/>
</dbReference>
<dbReference type="OrthoDB" id="9789777at2"/>
<dbReference type="InterPro" id="IPR000868">
    <property type="entry name" value="Isochorismatase-like_dom"/>
</dbReference>
<organism evidence="2 3">
    <name type="scientific">Ktedonosporobacter rubrisoli</name>
    <dbReference type="NCBI Taxonomy" id="2509675"/>
    <lineage>
        <taxon>Bacteria</taxon>
        <taxon>Bacillati</taxon>
        <taxon>Chloroflexota</taxon>
        <taxon>Ktedonobacteria</taxon>
        <taxon>Ktedonobacterales</taxon>
        <taxon>Ktedonosporobacteraceae</taxon>
        <taxon>Ktedonosporobacter</taxon>
    </lineage>
</organism>
<dbReference type="Proteomes" id="UP000290365">
    <property type="component" value="Chromosome"/>
</dbReference>
<evidence type="ECO:0000259" key="1">
    <source>
        <dbReference type="Pfam" id="PF00857"/>
    </source>
</evidence>
<dbReference type="AlphaFoldDB" id="A0A4P6JMU4"/>
<dbReference type="EMBL" id="CP035758">
    <property type="protein sequence ID" value="QBD76016.1"/>
    <property type="molecule type" value="Genomic_DNA"/>
</dbReference>
<reference evidence="2 3" key="1">
    <citation type="submission" date="2019-01" db="EMBL/GenBank/DDBJ databases">
        <title>Ktedonosporobacter rubrisoli SCAWS-G2.</title>
        <authorList>
            <person name="Huang Y."/>
            <person name="Yan B."/>
        </authorList>
    </citation>
    <scope>NUCLEOTIDE SEQUENCE [LARGE SCALE GENOMIC DNA]</scope>
    <source>
        <strain evidence="2 3">SCAWS-G2</strain>
    </source>
</reference>
<keyword evidence="3" id="KW-1185">Reference proteome</keyword>
<dbReference type="KEGG" id="kbs:EPA93_08360"/>
<dbReference type="InterPro" id="IPR036380">
    <property type="entry name" value="Isochorismatase-like_sf"/>
</dbReference>
<dbReference type="RefSeq" id="WP_129886612.1">
    <property type="nucleotide sequence ID" value="NZ_CP035758.1"/>
</dbReference>
<evidence type="ECO:0000313" key="3">
    <source>
        <dbReference type="Proteomes" id="UP000290365"/>
    </source>
</evidence>
<proteinExistence type="predicted"/>
<dbReference type="Pfam" id="PF00857">
    <property type="entry name" value="Isochorismatase"/>
    <property type="match status" value="1"/>
</dbReference>
<protein>
    <submittedName>
        <fullName evidence="2">Isochorismatase family protein</fullName>
    </submittedName>
</protein>